<sequence>MTVRGACQCSWGTPAPPLLVFDSVEAAQAGATAAAASASTGGTEGTCNEKNANSADTRGSGQVVALTDGKAPWVELREQRRLTHIAIVSNARVVELHTDGSEVQTHEGASAVASGEVAVTAVVGGLSRDARYFHFIDCCVVPGERVQLKFFARKPKDAIHIVAICVSGVEETPLPELTPTGGYSDNSNYGAGTSGQTAALETRLQELEMMVRMMVGTVMRRLNDVEARVAALEERANE</sequence>
<keyword evidence="3" id="KW-1185">Reference proteome</keyword>
<feature type="region of interest" description="Disordered" evidence="1">
    <location>
        <begin position="36"/>
        <end position="61"/>
    </location>
</feature>
<name>A0A1G4IIT7_TRYEQ</name>
<dbReference type="Proteomes" id="UP000195570">
    <property type="component" value="Unassembled WGS sequence"/>
</dbReference>
<proteinExistence type="predicted"/>
<dbReference type="EMBL" id="CZPT02001851">
    <property type="protein sequence ID" value="SCU72352.1"/>
    <property type="molecule type" value="Genomic_DNA"/>
</dbReference>
<protein>
    <submittedName>
        <fullName evidence="2">Uncharacterized protein</fullName>
    </submittedName>
</protein>
<dbReference type="VEuPathDB" id="TriTrypDB:TEOVI_000392800"/>
<feature type="compositionally biased region" description="Polar residues" evidence="1">
    <location>
        <begin position="48"/>
        <end position="60"/>
    </location>
</feature>
<comment type="caution">
    <text evidence="2">The sequence shown here is derived from an EMBL/GenBank/DDBJ whole genome shotgun (WGS) entry which is preliminary data.</text>
</comment>
<evidence type="ECO:0000313" key="2">
    <source>
        <dbReference type="EMBL" id="SCU72352.1"/>
    </source>
</evidence>
<dbReference type="RefSeq" id="XP_067082860.1">
    <property type="nucleotide sequence ID" value="XM_067226759.1"/>
</dbReference>
<gene>
    <name evidence="2" type="ORF">TEOVI_000392800</name>
</gene>
<organism evidence="2 3">
    <name type="scientific">Trypanosoma equiperdum</name>
    <dbReference type="NCBI Taxonomy" id="5694"/>
    <lineage>
        <taxon>Eukaryota</taxon>
        <taxon>Discoba</taxon>
        <taxon>Euglenozoa</taxon>
        <taxon>Kinetoplastea</taxon>
        <taxon>Metakinetoplastina</taxon>
        <taxon>Trypanosomatida</taxon>
        <taxon>Trypanosomatidae</taxon>
        <taxon>Trypanosoma</taxon>
    </lineage>
</organism>
<dbReference type="GeneID" id="92377868"/>
<reference evidence="2" key="1">
    <citation type="submission" date="2016-09" db="EMBL/GenBank/DDBJ databases">
        <authorList>
            <person name="Hebert L."/>
            <person name="Moumen B."/>
        </authorList>
    </citation>
    <scope>NUCLEOTIDE SEQUENCE [LARGE SCALE GENOMIC DNA]</scope>
    <source>
        <strain evidence="2">OVI</strain>
    </source>
</reference>
<accession>A0A1G4IIT7</accession>
<dbReference type="AlphaFoldDB" id="A0A1G4IIT7"/>
<evidence type="ECO:0000256" key="1">
    <source>
        <dbReference type="SAM" id="MobiDB-lite"/>
    </source>
</evidence>
<evidence type="ECO:0000313" key="3">
    <source>
        <dbReference type="Proteomes" id="UP000195570"/>
    </source>
</evidence>